<dbReference type="Gene3D" id="1.25.40.10">
    <property type="entry name" value="Tetratricopeptide repeat domain"/>
    <property type="match status" value="1"/>
</dbReference>
<gene>
    <name evidence="5" type="ORF">SAMN05216283_104234</name>
</gene>
<dbReference type="PROSITE" id="PS50005">
    <property type="entry name" value="TPR"/>
    <property type="match status" value="1"/>
</dbReference>
<dbReference type="InterPro" id="IPR001466">
    <property type="entry name" value="Beta-lactam-related"/>
</dbReference>
<dbReference type="InterPro" id="IPR019734">
    <property type="entry name" value="TPR_rpt"/>
</dbReference>
<sequence length="475" mass="53587">MKKLIYLLTAFVALHACTNMKTVSYQDPKITEIANYLNALNGFSGAVLIAKDDSILFKKAYGFAHLGHRVKNNTDTKFSYASIGKSFTAVAIFQLIQNGKLTLQDPIGKFLPDYANKTARDSITIELLLKHRSGLPNYFHSENYLNTSKHLFRSIESLEKLYEDEPLEFKPNAQFAYRNTNYIVLGRIIKVVSEMTYEDYIQTHIFSVAAMQNTGDFDIDLNIDNAAENYTLSDVYPNELQKTIFMGAAKGGPAGGGYSTIDDLYKFASAFKSNQLLSPRLTNSMKKEPESGWYGYGMQFAGAKGSGIYGHSGGHYGVGAEWRVFEKQNYIVVLLTNKDLDQGFFDARFFIEKTIAGTTPKLDNYFFTQKVIDTCLDKGIEQAKMVISASSFELSELNLNAKGYEMIKRGFYKKAIDLFMLEVLFFPESYDAYDSLAEAYMKDGQSDKAIVNYRKSLEMNPENHNAKEKLTNLLK</sequence>
<dbReference type="Gene3D" id="3.40.710.10">
    <property type="entry name" value="DD-peptidase/beta-lactamase superfamily"/>
    <property type="match status" value="1"/>
</dbReference>
<feature type="domain" description="Beta-lactamase-related" evidence="4">
    <location>
        <begin position="44"/>
        <end position="341"/>
    </location>
</feature>
<dbReference type="Proteomes" id="UP000198964">
    <property type="component" value="Unassembled WGS sequence"/>
</dbReference>
<evidence type="ECO:0000259" key="4">
    <source>
        <dbReference type="Pfam" id="PF00144"/>
    </source>
</evidence>
<dbReference type="RefSeq" id="WP_093919903.1">
    <property type="nucleotide sequence ID" value="NZ_FONW01000004.1"/>
</dbReference>
<dbReference type="InterPro" id="IPR050491">
    <property type="entry name" value="AmpC-like"/>
</dbReference>
<dbReference type="STRING" id="655355.SAMN05216283_104234"/>
<dbReference type="SMART" id="SM00028">
    <property type="entry name" value="TPR"/>
    <property type="match status" value="1"/>
</dbReference>
<dbReference type="SUPFAM" id="SSF48452">
    <property type="entry name" value="TPR-like"/>
    <property type="match status" value="1"/>
</dbReference>
<dbReference type="Pfam" id="PF00144">
    <property type="entry name" value="Beta-lactamase"/>
    <property type="match status" value="1"/>
</dbReference>
<protein>
    <submittedName>
        <fullName evidence="5">CubicO group peptidase, beta-lactamase class C family</fullName>
    </submittedName>
</protein>
<proteinExistence type="predicted"/>
<keyword evidence="6" id="KW-1185">Reference proteome</keyword>
<dbReference type="PANTHER" id="PTHR46825:SF11">
    <property type="entry name" value="PENICILLIN-BINDING PROTEIN 4"/>
    <property type="match status" value="1"/>
</dbReference>
<dbReference type="EMBL" id="FONW01000004">
    <property type="protein sequence ID" value="SFF32480.1"/>
    <property type="molecule type" value="Genomic_DNA"/>
</dbReference>
<keyword evidence="2" id="KW-0472">Membrane</keyword>
<dbReference type="InterPro" id="IPR011990">
    <property type="entry name" value="TPR-like_helical_dom_sf"/>
</dbReference>
<dbReference type="InterPro" id="IPR012338">
    <property type="entry name" value="Beta-lactam/transpept-like"/>
</dbReference>
<organism evidence="5 6">
    <name type="scientific">Sunxiuqinia elliptica</name>
    <dbReference type="NCBI Taxonomy" id="655355"/>
    <lineage>
        <taxon>Bacteria</taxon>
        <taxon>Pseudomonadati</taxon>
        <taxon>Bacteroidota</taxon>
        <taxon>Bacteroidia</taxon>
        <taxon>Marinilabiliales</taxon>
        <taxon>Prolixibacteraceae</taxon>
        <taxon>Sunxiuqinia</taxon>
    </lineage>
</organism>
<accession>A0A1I2HT38</accession>
<dbReference type="AlphaFoldDB" id="A0A1I2HT38"/>
<evidence type="ECO:0000313" key="6">
    <source>
        <dbReference type="Proteomes" id="UP000198964"/>
    </source>
</evidence>
<comment type="subcellular location">
    <subcellularLocation>
        <location evidence="1">Membrane</location>
    </subcellularLocation>
</comment>
<dbReference type="PANTHER" id="PTHR46825">
    <property type="entry name" value="D-ALANYL-D-ALANINE-CARBOXYPEPTIDASE/ENDOPEPTIDASE AMPH"/>
    <property type="match status" value="1"/>
</dbReference>
<dbReference type="PROSITE" id="PS50293">
    <property type="entry name" value="TPR_REGION"/>
    <property type="match status" value="1"/>
</dbReference>
<reference evidence="5 6" key="1">
    <citation type="submission" date="2016-10" db="EMBL/GenBank/DDBJ databases">
        <authorList>
            <person name="de Groot N.N."/>
        </authorList>
    </citation>
    <scope>NUCLEOTIDE SEQUENCE [LARGE SCALE GENOMIC DNA]</scope>
    <source>
        <strain evidence="5 6">CGMCC 1.9156</strain>
    </source>
</reference>
<evidence type="ECO:0000256" key="2">
    <source>
        <dbReference type="ARBA" id="ARBA00023136"/>
    </source>
</evidence>
<dbReference type="SUPFAM" id="SSF56601">
    <property type="entry name" value="beta-lactamase/transpeptidase-like"/>
    <property type="match status" value="1"/>
</dbReference>
<evidence type="ECO:0000256" key="1">
    <source>
        <dbReference type="ARBA" id="ARBA00004370"/>
    </source>
</evidence>
<evidence type="ECO:0000256" key="3">
    <source>
        <dbReference type="PROSITE-ProRule" id="PRU00339"/>
    </source>
</evidence>
<name>A0A1I2HT38_9BACT</name>
<evidence type="ECO:0000313" key="5">
    <source>
        <dbReference type="EMBL" id="SFF32480.1"/>
    </source>
</evidence>
<keyword evidence="3" id="KW-0802">TPR repeat</keyword>
<feature type="repeat" description="TPR" evidence="3">
    <location>
        <begin position="430"/>
        <end position="463"/>
    </location>
</feature>
<dbReference type="GO" id="GO:0016020">
    <property type="term" value="C:membrane"/>
    <property type="evidence" value="ECO:0007669"/>
    <property type="project" value="UniProtKB-SubCell"/>
</dbReference>